<reference evidence="4" key="2">
    <citation type="submission" date="2023-11" db="UniProtKB">
        <authorList>
            <consortium name="WormBaseParasite"/>
        </authorList>
    </citation>
    <scope>IDENTIFICATION</scope>
</reference>
<evidence type="ECO:0000313" key="3">
    <source>
        <dbReference type="Proteomes" id="UP000050795"/>
    </source>
</evidence>
<dbReference type="SUPFAM" id="SSF48065">
    <property type="entry name" value="DBL homology domain (DH-domain)"/>
    <property type="match status" value="1"/>
</dbReference>
<dbReference type="Gene3D" id="1.10.555.10">
    <property type="entry name" value="Rho GTPase activation protein"/>
    <property type="match status" value="1"/>
</dbReference>
<dbReference type="SUPFAM" id="SSF48350">
    <property type="entry name" value="GTPase activation domain, GAP"/>
    <property type="match status" value="1"/>
</dbReference>
<dbReference type="SMART" id="SM00324">
    <property type="entry name" value="RhoGAP"/>
    <property type="match status" value="1"/>
</dbReference>
<keyword evidence="1" id="KW-0343">GTPase activation</keyword>
<evidence type="ECO:0000256" key="1">
    <source>
        <dbReference type="ARBA" id="ARBA00022468"/>
    </source>
</evidence>
<protein>
    <recommendedName>
        <fullName evidence="2">Rho-GAP domain-containing protein</fullName>
    </recommendedName>
</protein>
<dbReference type="GO" id="GO:0016020">
    <property type="term" value="C:membrane"/>
    <property type="evidence" value="ECO:0007669"/>
    <property type="project" value="TreeGrafter"/>
</dbReference>
<accession>A0AA85K2B7</accession>
<dbReference type="Proteomes" id="UP000050795">
    <property type="component" value="Unassembled WGS sequence"/>
</dbReference>
<dbReference type="CDD" id="cd00159">
    <property type="entry name" value="RhoGAP"/>
    <property type="match status" value="1"/>
</dbReference>
<dbReference type="InterPro" id="IPR035899">
    <property type="entry name" value="DBL_dom_sf"/>
</dbReference>
<dbReference type="InterPro" id="IPR008936">
    <property type="entry name" value="Rho_GTPase_activation_prot"/>
</dbReference>
<proteinExistence type="predicted"/>
<reference evidence="3" key="1">
    <citation type="submission" date="2022-06" db="EMBL/GenBank/DDBJ databases">
        <authorList>
            <person name="Berger JAMES D."/>
            <person name="Berger JAMES D."/>
        </authorList>
    </citation>
    <scope>NUCLEOTIDE SEQUENCE [LARGE SCALE GENOMIC DNA]</scope>
</reference>
<sequence>MNFETKRSVSLPKVIDQRTDNKFKRKNGNIQIYRQHSNDKNNDKIEIHSSTYIQSRPVEIRSGTQEKYISSQSLGGERIITVSMKNLQVPRIDRQSSAPEREISLKFIPVNTNIMPTSLSSSPSQKATHELLSHHESISNSVDKNDVKQLDQRDVIDTEERLERIRSHLNYLHKHETEHLKILEDIIKSLECIRNKRSSTEIKEIRSSLHSVETIQKKFIHGLKDCLQNGDVKNPHFTDPFKLLIGRQIEISNYVNRISKVLKNSKCEKLGSSPTSFRLQEPMTWITQTVENIKSLMLLLHEDSPHYPDLQRIYKRLLEESLTSNKSNEEVTANDSDRLIMCSLVVELENKSNNRKLRYLFLFKDVLICAKPKLLNIIRKKLPHDDLAQSESRFRRKRSVHMPGSGQEFEIKWFIYTEDISLLTNSRFGNDDRGRLQQQRNLDELKDMVRNLRQTVIHNSEDRRPSKNASKLTNLSKLEGKLVLETPQLILPIADKNGRVHNILLSTERERAHWRTAMEQQSENKSSVKSESLDNALEKVNAENLQASNRNRNPTLTELNERLKKYEHTVTLNKAGLALLGNDEPITGFVNATVHGIDGLDEKNSYHVCIEVDSYGQCEEVARTKVLQQANPQWEQSFDLEVDGAWTICFTLYIHQEILAELEVPLDLETLKQNSMTAMKILTNENPPRDLVFTISLKYIDKINLNKNRRSEIPGNLFGRHLTELIKVSSDRNNANNTIKHKSEAFIPRLVTACVEEIERRGLLEVGVYRICGSNDDVKALKNEFDESCTLAIQRLSLVQLPVITSLLKQFFQQLPESLINFSATKALVQAVEIEDESTRYQVIHDILYDLPTTNLETFNYLAHHLITVNRYREENKMNLGNLSLIWSMTLFECAQDTPQPVASIGKENANSTSPFSSIQIQAAFGFQQAKALNCILTAINSGKLTIPHHDIVIRPEYL</sequence>
<feature type="domain" description="Rho-GAP" evidence="2">
    <location>
        <begin position="733"/>
        <end position="928"/>
    </location>
</feature>
<dbReference type="InterPro" id="IPR000198">
    <property type="entry name" value="RhoGAP_dom"/>
</dbReference>
<dbReference type="Gene3D" id="2.30.29.30">
    <property type="entry name" value="Pleckstrin-homology domain (PH domain)/Phosphotyrosine-binding domain (PTB)"/>
    <property type="match status" value="1"/>
</dbReference>
<dbReference type="AlphaFoldDB" id="A0AA85K2B7"/>
<evidence type="ECO:0000259" key="2">
    <source>
        <dbReference type="PROSITE" id="PS50238"/>
    </source>
</evidence>
<dbReference type="GO" id="GO:0005096">
    <property type="term" value="F:GTPase activator activity"/>
    <property type="evidence" value="ECO:0007669"/>
    <property type="project" value="UniProtKB-KW"/>
</dbReference>
<dbReference type="PROSITE" id="PS50238">
    <property type="entry name" value="RHOGAP"/>
    <property type="match status" value="1"/>
</dbReference>
<dbReference type="InterPro" id="IPR011993">
    <property type="entry name" value="PH-like_dom_sf"/>
</dbReference>
<dbReference type="InterPro" id="IPR037769">
    <property type="entry name" value="Abr/Bcr"/>
</dbReference>
<dbReference type="WBParaSite" id="TREG1_57140.1">
    <property type="protein sequence ID" value="TREG1_57140.1"/>
    <property type="gene ID" value="TREG1_57140"/>
</dbReference>
<dbReference type="GO" id="GO:0007165">
    <property type="term" value="P:signal transduction"/>
    <property type="evidence" value="ECO:0007669"/>
    <property type="project" value="InterPro"/>
</dbReference>
<keyword evidence="3" id="KW-1185">Reference proteome</keyword>
<name>A0AA85K2B7_TRIRE</name>
<dbReference type="SUPFAM" id="SSF50729">
    <property type="entry name" value="PH domain-like"/>
    <property type="match status" value="2"/>
</dbReference>
<dbReference type="Pfam" id="PF00620">
    <property type="entry name" value="RhoGAP"/>
    <property type="match status" value="1"/>
</dbReference>
<evidence type="ECO:0000313" key="4">
    <source>
        <dbReference type="WBParaSite" id="TREG1_57140.1"/>
    </source>
</evidence>
<dbReference type="PANTHER" id="PTHR23182:SF1">
    <property type="entry name" value="RHO GTPASE ACTIVATING PROTEIN AT 1A, ISOFORM E"/>
    <property type="match status" value="1"/>
</dbReference>
<organism evidence="3 4">
    <name type="scientific">Trichobilharzia regenti</name>
    <name type="common">Nasal bird schistosome</name>
    <dbReference type="NCBI Taxonomy" id="157069"/>
    <lineage>
        <taxon>Eukaryota</taxon>
        <taxon>Metazoa</taxon>
        <taxon>Spiralia</taxon>
        <taxon>Lophotrochozoa</taxon>
        <taxon>Platyhelminthes</taxon>
        <taxon>Trematoda</taxon>
        <taxon>Digenea</taxon>
        <taxon>Strigeidida</taxon>
        <taxon>Schistosomatoidea</taxon>
        <taxon>Schistosomatidae</taxon>
        <taxon>Trichobilharzia</taxon>
    </lineage>
</organism>
<dbReference type="PANTHER" id="PTHR23182">
    <property type="entry name" value="BREAKPOINT CLUSTER REGION PROTEIN BCR"/>
    <property type="match status" value="1"/>
</dbReference>